<proteinExistence type="predicted"/>
<dbReference type="HOGENOM" id="CLU_221231_0_0_7"/>
<organism evidence="2 3">
    <name type="scientific">Helicobacter bilis WiWa</name>
    <dbReference type="NCBI Taxonomy" id="1235804"/>
    <lineage>
        <taxon>Bacteria</taxon>
        <taxon>Pseudomonadati</taxon>
        <taxon>Campylobacterota</taxon>
        <taxon>Epsilonproteobacteria</taxon>
        <taxon>Campylobacterales</taxon>
        <taxon>Helicobacteraceae</taxon>
        <taxon>Helicobacter</taxon>
    </lineage>
</organism>
<evidence type="ECO:0000313" key="2">
    <source>
        <dbReference type="EMBL" id="EMZ38446.1"/>
    </source>
</evidence>
<dbReference type="EMBL" id="AQFW01000014">
    <property type="protein sequence ID" value="EMZ38446.1"/>
    <property type="molecule type" value="Genomic_DNA"/>
</dbReference>
<dbReference type="AlphaFoldDB" id="N2BDG8"/>
<reference evidence="2 3" key="1">
    <citation type="submission" date="2013-02" db="EMBL/GenBank/DDBJ databases">
        <title>The Genome Sequence of Helicobacter bilis WiWa.</title>
        <authorList>
            <consortium name="The Broad Institute Genome Sequencing Platform"/>
            <person name="Ward D."/>
            <person name="Overstreet A.-M.C."/>
            <person name="Ramer-Tait A.E."/>
            <person name="Phillips G.J."/>
            <person name="Wannemuehler M.J."/>
            <person name="Walker B."/>
            <person name="Young S.K."/>
            <person name="Zeng Q."/>
            <person name="Gargeya S."/>
            <person name="Fitzgerald M."/>
            <person name="Haas B."/>
            <person name="Abouelleil A."/>
            <person name="Alvarado L."/>
            <person name="Arachchi H.M."/>
            <person name="Berlin A.M."/>
            <person name="Chapman S.B."/>
            <person name="Dewar J."/>
            <person name="Goldberg J."/>
            <person name="Griggs A."/>
            <person name="Gujja S."/>
            <person name="Hansen M."/>
            <person name="Howarth C."/>
            <person name="Imamovic A."/>
            <person name="Larimer J."/>
            <person name="McCowan C."/>
            <person name="Murphy C."/>
            <person name="Neiman D."/>
            <person name="Pearson M."/>
            <person name="Priest M."/>
            <person name="Roberts A."/>
            <person name="Saif S."/>
            <person name="Shea T."/>
            <person name="Sisk P."/>
            <person name="Sykes S."/>
            <person name="Wortman J."/>
            <person name="Nusbaum C."/>
            <person name="Birren B."/>
        </authorList>
    </citation>
    <scope>NUCLEOTIDE SEQUENCE [LARGE SCALE GENOMIC DNA]</scope>
    <source>
        <strain evidence="2 3">WiWa</strain>
    </source>
</reference>
<feature type="transmembrane region" description="Helical" evidence="1">
    <location>
        <begin position="6"/>
        <end position="28"/>
    </location>
</feature>
<keyword evidence="1" id="KW-0472">Membrane</keyword>
<accession>N2BDG8</accession>
<sequence>METLDIVLVIFLLLVVIVGLGGYIFFAYKNK</sequence>
<protein>
    <submittedName>
        <fullName evidence="2">Uncharacterized protein</fullName>
    </submittedName>
</protein>
<dbReference type="Proteomes" id="UP000012527">
    <property type="component" value="Unassembled WGS sequence"/>
</dbReference>
<gene>
    <name evidence="2" type="ORF">C826_01482</name>
</gene>
<keyword evidence="1" id="KW-0812">Transmembrane</keyword>
<evidence type="ECO:0000313" key="3">
    <source>
        <dbReference type="Proteomes" id="UP000012527"/>
    </source>
</evidence>
<name>N2BDG8_9HELI</name>
<evidence type="ECO:0000256" key="1">
    <source>
        <dbReference type="SAM" id="Phobius"/>
    </source>
</evidence>
<comment type="caution">
    <text evidence="2">The sequence shown here is derived from an EMBL/GenBank/DDBJ whole genome shotgun (WGS) entry which is preliminary data.</text>
</comment>
<keyword evidence="1" id="KW-1133">Transmembrane helix</keyword>